<reference evidence="8 9" key="1">
    <citation type="journal article" date="2019" name="Emerg. Microbes Infect.">
        <title>Comprehensive subspecies identification of 175 nontuberculous mycobacteria species based on 7547 genomic profiles.</title>
        <authorList>
            <person name="Matsumoto Y."/>
            <person name="Kinjo T."/>
            <person name="Motooka D."/>
            <person name="Nabeya D."/>
            <person name="Jung N."/>
            <person name="Uechi K."/>
            <person name="Horii T."/>
            <person name="Iida T."/>
            <person name="Fujita J."/>
            <person name="Nakamura S."/>
        </authorList>
    </citation>
    <scope>NUCLEOTIDE SEQUENCE [LARGE SCALE GENOMIC DNA]</scope>
    <source>
        <strain evidence="8 9">JCM 18565</strain>
    </source>
</reference>
<evidence type="ECO:0000256" key="7">
    <source>
        <dbReference type="SAM" id="Phobius"/>
    </source>
</evidence>
<feature type="transmembrane region" description="Helical" evidence="7">
    <location>
        <begin position="33"/>
        <end position="53"/>
    </location>
</feature>
<dbReference type="InterPro" id="IPR005744">
    <property type="entry name" value="Hy-lIII"/>
</dbReference>
<evidence type="ECO:0000313" key="9">
    <source>
        <dbReference type="Proteomes" id="UP000465240"/>
    </source>
</evidence>
<keyword evidence="5 7" id="KW-1133">Transmembrane helix</keyword>
<dbReference type="PANTHER" id="PTHR20855">
    <property type="entry name" value="ADIPOR/PROGESTIN RECEPTOR-RELATED"/>
    <property type="match status" value="1"/>
</dbReference>
<feature type="transmembrane region" description="Helical" evidence="7">
    <location>
        <begin position="65"/>
        <end position="86"/>
    </location>
</feature>
<feature type="transmembrane region" description="Helical" evidence="7">
    <location>
        <begin position="126"/>
        <end position="145"/>
    </location>
</feature>
<sequence>MAPESGLGGAVAVVGDVAEMVGASARPRLRGWIHLYSAVVAVFAGTTLVVASWSEVSKLAGHATLAYVLAIVSMFAVSATYHRVYWQSAAARAWMRRLDHAMIFVLIAGTYTPFARLNMPRPTGHVVLAVVWGGALAGIALTLLWPSAPRWMGTSLYLALGWVAVWYMGMILRNAGVAAAMLLIAGGVLYSVGAVCYGLRRPDPWPTTFGYHEVFHTLTVLAAICQFIAICFAVF</sequence>
<gene>
    <name evidence="8" type="ORF">MPRG_14630</name>
</gene>
<feature type="transmembrane region" description="Helical" evidence="7">
    <location>
        <begin position="151"/>
        <end position="168"/>
    </location>
</feature>
<comment type="caution">
    <text evidence="8">The sequence shown here is derived from an EMBL/GenBank/DDBJ whole genome shotgun (WGS) entry which is preliminary data.</text>
</comment>
<evidence type="ECO:0000256" key="2">
    <source>
        <dbReference type="ARBA" id="ARBA00008488"/>
    </source>
</evidence>
<evidence type="ECO:0000313" key="8">
    <source>
        <dbReference type="EMBL" id="GFG78187.1"/>
    </source>
</evidence>
<dbReference type="Pfam" id="PF03006">
    <property type="entry name" value="HlyIII"/>
    <property type="match status" value="1"/>
</dbReference>
<dbReference type="InterPro" id="IPR004254">
    <property type="entry name" value="AdipoR/HlyIII-related"/>
</dbReference>
<dbReference type="PANTHER" id="PTHR20855:SF3">
    <property type="entry name" value="LD03007P"/>
    <property type="match status" value="1"/>
</dbReference>
<keyword evidence="6 7" id="KW-0472">Membrane</keyword>
<feature type="transmembrane region" description="Helical" evidence="7">
    <location>
        <begin position="175"/>
        <end position="194"/>
    </location>
</feature>
<evidence type="ECO:0000256" key="3">
    <source>
        <dbReference type="ARBA" id="ARBA00022475"/>
    </source>
</evidence>
<comment type="similarity">
    <text evidence="2">Belongs to the UPF0073 (Hly-III) family.</text>
</comment>
<feature type="transmembrane region" description="Helical" evidence="7">
    <location>
        <begin position="98"/>
        <end position="114"/>
    </location>
</feature>
<evidence type="ECO:0000256" key="6">
    <source>
        <dbReference type="ARBA" id="ARBA00023136"/>
    </source>
</evidence>
<proteinExistence type="inferred from homology"/>
<dbReference type="EMBL" id="BLKX01000001">
    <property type="protein sequence ID" value="GFG78187.1"/>
    <property type="molecule type" value="Genomic_DNA"/>
</dbReference>
<dbReference type="Proteomes" id="UP000465240">
    <property type="component" value="Unassembled WGS sequence"/>
</dbReference>
<evidence type="ECO:0000256" key="5">
    <source>
        <dbReference type="ARBA" id="ARBA00022989"/>
    </source>
</evidence>
<keyword evidence="3" id="KW-1003">Cell membrane</keyword>
<accession>A0ABQ1C1L6</accession>
<feature type="transmembrane region" description="Helical" evidence="7">
    <location>
        <begin position="214"/>
        <end position="234"/>
    </location>
</feature>
<comment type="subcellular location">
    <subcellularLocation>
        <location evidence="1">Cell membrane</location>
        <topology evidence="1">Multi-pass membrane protein</topology>
    </subcellularLocation>
</comment>
<name>A0ABQ1C1L6_9MYCO</name>
<evidence type="ECO:0000256" key="1">
    <source>
        <dbReference type="ARBA" id="ARBA00004651"/>
    </source>
</evidence>
<protein>
    <submittedName>
        <fullName evidence="8">Membrane protein</fullName>
    </submittedName>
</protein>
<keyword evidence="9" id="KW-1185">Reference proteome</keyword>
<dbReference type="NCBIfam" id="TIGR01065">
    <property type="entry name" value="hlyIII"/>
    <property type="match status" value="1"/>
</dbReference>
<keyword evidence="4 7" id="KW-0812">Transmembrane</keyword>
<evidence type="ECO:0000256" key="4">
    <source>
        <dbReference type="ARBA" id="ARBA00022692"/>
    </source>
</evidence>
<organism evidence="8 9">
    <name type="scientific">Mycobacterium paragordonae</name>
    <dbReference type="NCBI Taxonomy" id="1389713"/>
    <lineage>
        <taxon>Bacteria</taxon>
        <taxon>Bacillati</taxon>
        <taxon>Actinomycetota</taxon>
        <taxon>Actinomycetes</taxon>
        <taxon>Mycobacteriales</taxon>
        <taxon>Mycobacteriaceae</taxon>
        <taxon>Mycobacterium</taxon>
    </lineage>
</organism>